<feature type="compositionally biased region" description="Basic and acidic residues" evidence="1">
    <location>
        <begin position="164"/>
        <end position="176"/>
    </location>
</feature>
<dbReference type="KEGG" id="tml:GSTUM_00002556001"/>
<sequence length="233" mass="23635">MSNVTNKVRDAIASQQDDTTTDRTAGPHRSDMANRADPRVESDRGHHGNPVGGAGLGGMGSTHTAGSTNYGPHDSNIANKVDPRVDSDRDGHGLHNASGAHGAMGLGTGYNTSTNVGPDREGRAGLGSTTQGAPGIGSTGTHTGTGYGTSTSHGPHGSNVGNKLDPRVDSDRDHRASQAATSTGPAPDTAGPHKSDLMNKLDPRVDSNLDGSKTIGADKTYTAGSGATRGMHQ</sequence>
<organism evidence="2 3">
    <name type="scientific">Tuber melanosporum (strain Mel28)</name>
    <name type="common">Perigord black truffle</name>
    <dbReference type="NCBI Taxonomy" id="656061"/>
    <lineage>
        <taxon>Eukaryota</taxon>
        <taxon>Fungi</taxon>
        <taxon>Dikarya</taxon>
        <taxon>Ascomycota</taxon>
        <taxon>Pezizomycotina</taxon>
        <taxon>Pezizomycetes</taxon>
        <taxon>Pezizales</taxon>
        <taxon>Tuberaceae</taxon>
        <taxon>Tuber</taxon>
    </lineage>
</organism>
<feature type="compositionally biased region" description="Low complexity" evidence="1">
    <location>
        <begin position="148"/>
        <end position="158"/>
    </location>
</feature>
<feature type="compositionally biased region" description="Gly residues" evidence="1">
    <location>
        <begin position="50"/>
        <end position="60"/>
    </location>
</feature>
<reference evidence="2 3" key="1">
    <citation type="journal article" date="2010" name="Nature">
        <title>Perigord black truffle genome uncovers evolutionary origins and mechanisms of symbiosis.</title>
        <authorList>
            <person name="Martin F."/>
            <person name="Kohler A."/>
            <person name="Murat C."/>
            <person name="Balestrini R."/>
            <person name="Coutinho P.M."/>
            <person name="Jaillon O."/>
            <person name="Montanini B."/>
            <person name="Morin E."/>
            <person name="Noel B."/>
            <person name="Percudani R."/>
            <person name="Porcel B."/>
            <person name="Rubini A."/>
            <person name="Amicucci A."/>
            <person name="Amselem J."/>
            <person name="Anthouard V."/>
            <person name="Arcioni S."/>
            <person name="Artiguenave F."/>
            <person name="Aury J.M."/>
            <person name="Ballario P."/>
            <person name="Bolchi A."/>
            <person name="Brenna A."/>
            <person name="Brun A."/>
            <person name="Buee M."/>
            <person name="Cantarel B."/>
            <person name="Chevalier G."/>
            <person name="Couloux A."/>
            <person name="Da Silva C."/>
            <person name="Denoeud F."/>
            <person name="Duplessis S."/>
            <person name="Ghignone S."/>
            <person name="Hilselberger B."/>
            <person name="Iotti M."/>
            <person name="Marcais B."/>
            <person name="Mello A."/>
            <person name="Miranda M."/>
            <person name="Pacioni G."/>
            <person name="Quesneville H."/>
            <person name="Riccioni C."/>
            <person name="Ruotolo R."/>
            <person name="Splivallo R."/>
            <person name="Stocchi V."/>
            <person name="Tisserant E."/>
            <person name="Viscomi A.R."/>
            <person name="Zambonelli A."/>
            <person name="Zampieri E."/>
            <person name="Henrissat B."/>
            <person name="Lebrun M.H."/>
            <person name="Paolocci F."/>
            <person name="Bonfante P."/>
            <person name="Ottonello S."/>
            <person name="Wincker P."/>
        </authorList>
    </citation>
    <scope>NUCLEOTIDE SEQUENCE [LARGE SCALE GENOMIC DNA]</scope>
    <source>
        <strain evidence="2 3">Mel28</strain>
    </source>
</reference>
<dbReference type="GeneID" id="9187254"/>
<protein>
    <submittedName>
        <fullName evidence="2">(Perigord truffle) hypothetical protein</fullName>
    </submittedName>
</protein>
<keyword evidence="3" id="KW-1185">Reference proteome</keyword>
<proteinExistence type="predicted"/>
<feature type="compositionally biased region" description="Basic and acidic residues" evidence="1">
    <location>
        <begin position="191"/>
        <end position="207"/>
    </location>
</feature>
<accession>D5G7D2</accession>
<dbReference type="OMA" id="MGMKSHG"/>
<evidence type="ECO:0000313" key="2">
    <source>
        <dbReference type="EMBL" id="CAZ80425.1"/>
    </source>
</evidence>
<evidence type="ECO:0000313" key="3">
    <source>
        <dbReference type="Proteomes" id="UP000006911"/>
    </source>
</evidence>
<dbReference type="RefSeq" id="XP_002836234.1">
    <property type="nucleotide sequence ID" value="XM_002836188.1"/>
</dbReference>
<feature type="region of interest" description="Disordered" evidence="1">
    <location>
        <begin position="1"/>
        <end position="233"/>
    </location>
</feature>
<dbReference type="EMBL" id="FN430024">
    <property type="protein sequence ID" value="CAZ80425.1"/>
    <property type="molecule type" value="Genomic_DNA"/>
</dbReference>
<dbReference type="AlphaFoldDB" id="D5G7D2"/>
<dbReference type="STRING" id="656061.D5G7D2"/>
<dbReference type="Proteomes" id="UP000006911">
    <property type="component" value="Unassembled WGS sequence"/>
</dbReference>
<dbReference type="HOGENOM" id="CLU_037529_0_1_1"/>
<feature type="compositionally biased region" description="Polar residues" evidence="1">
    <location>
        <begin position="61"/>
        <end position="70"/>
    </location>
</feature>
<dbReference type="eggNOG" id="ENOG502S5EQ">
    <property type="taxonomic scope" value="Eukaryota"/>
</dbReference>
<feature type="compositionally biased region" description="Basic and acidic residues" evidence="1">
    <location>
        <begin position="81"/>
        <end position="93"/>
    </location>
</feature>
<dbReference type="InParanoid" id="D5G7D2"/>
<evidence type="ECO:0000256" key="1">
    <source>
        <dbReference type="SAM" id="MobiDB-lite"/>
    </source>
</evidence>
<feature type="compositionally biased region" description="Gly residues" evidence="1">
    <location>
        <begin position="134"/>
        <end position="147"/>
    </location>
</feature>
<name>D5G7D2_TUBMM</name>
<feature type="compositionally biased region" description="Basic and acidic residues" evidence="1">
    <location>
        <begin position="28"/>
        <end position="46"/>
    </location>
</feature>
<dbReference type="PANTHER" id="PTHR39606:SF1">
    <property type="entry name" value="CELL SURFACE PROTEIN"/>
    <property type="match status" value="1"/>
</dbReference>
<gene>
    <name evidence="2" type="ORF">GSTUM_00002556001</name>
</gene>
<dbReference type="PANTHER" id="PTHR39606">
    <property type="entry name" value="SURFACE PROTEIN, PUTATIVE-RELATED"/>
    <property type="match status" value="1"/>
</dbReference>